<evidence type="ECO:0000256" key="1">
    <source>
        <dbReference type="SAM" id="Phobius"/>
    </source>
</evidence>
<reference evidence="2" key="1">
    <citation type="journal article" date="2015" name="Nature">
        <title>Complex archaea that bridge the gap between prokaryotes and eukaryotes.</title>
        <authorList>
            <person name="Spang A."/>
            <person name="Saw J.H."/>
            <person name="Jorgensen S.L."/>
            <person name="Zaremba-Niedzwiedzka K."/>
            <person name="Martijn J."/>
            <person name="Lind A.E."/>
            <person name="van Eijk R."/>
            <person name="Schleper C."/>
            <person name="Guy L."/>
            <person name="Ettema T.J."/>
        </authorList>
    </citation>
    <scope>NUCLEOTIDE SEQUENCE</scope>
</reference>
<proteinExistence type="predicted"/>
<feature type="transmembrane region" description="Helical" evidence="1">
    <location>
        <begin position="6"/>
        <end position="29"/>
    </location>
</feature>
<keyword evidence="1" id="KW-1133">Transmembrane helix</keyword>
<keyword evidence="1" id="KW-0472">Membrane</keyword>
<dbReference type="EMBL" id="LAZR01000534">
    <property type="protein sequence ID" value="KKN65092.1"/>
    <property type="molecule type" value="Genomic_DNA"/>
</dbReference>
<name>A0A0F9SRG6_9ZZZZ</name>
<organism evidence="2">
    <name type="scientific">marine sediment metagenome</name>
    <dbReference type="NCBI Taxonomy" id="412755"/>
    <lineage>
        <taxon>unclassified sequences</taxon>
        <taxon>metagenomes</taxon>
        <taxon>ecological metagenomes</taxon>
    </lineage>
</organism>
<keyword evidence="1" id="KW-0812">Transmembrane</keyword>
<accession>A0A0F9SRG6</accession>
<comment type="caution">
    <text evidence="2">The sequence shown here is derived from an EMBL/GenBank/DDBJ whole genome shotgun (WGS) entry which is preliminary data.</text>
</comment>
<feature type="transmembrane region" description="Helical" evidence="1">
    <location>
        <begin position="158"/>
        <end position="181"/>
    </location>
</feature>
<gene>
    <name evidence="2" type="ORF">LCGC14_0484800</name>
</gene>
<sequence length="195" mass="21622">MVNLFLIVYGVAVISIFLNLLLGGSVFVFGDLRRYVKMWYKQRFKYKKTEMIEAMMLQPNKTITRDFYKIDGKGVFKTKKDDDASYALNTKRIMMNEGGFPTGVWEVGNGTQLDLYKVSGEDSTSAHLQDAAIKMALAAQSAGELFKLLESMAKMSRWTFIGVLVMSGVLALAVVILFQMAGDVSVMTGSGPILV</sequence>
<evidence type="ECO:0000313" key="2">
    <source>
        <dbReference type="EMBL" id="KKN65092.1"/>
    </source>
</evidence>
<dbReference type="AlphaFoldDB" id="A0A0F9SRG6"/>
<protein>
    <submittedName>
        <fullName evidence="2">Uncharacterized protein</fullName>
    </submittedName>
</protein>